<proteinExistence type="predicted"/>
<dbReference type="Proteomes" id="UP001596505">
    <property type="component" value="Unassembled WGS sequence"/>
</dbReference>
<dbReference type="EMBL" id="JBHTCO010000020">
    <property type="protein sequence ID" value="MFC7394388.1"/>
    <property type="molecule type" value="Genomic_DNA"/>
</dbReference>
<keyword evidence="2" id="KW-1185">Reference proteome</keyword>
<evidence type="ECO:0000313" key="2">
    <source>
        <dbReference type="Proteomes" id="UP001596505"/>
    </source>
</evidence>
<reference evidence="2" key="1">
    <citation type="journal article" date="2019" name="Int. J. Syst. Evol. Microbiol.">
        <title>The Global Catalogue of Microorganisms (GCM) 10K type strain sequencing project: providing services to taxonomists for standard genome sequencing and annotation.</title>
        <authorList>
            <consortium name="The Broad Institute Genomics Platform"/>
            <consortium name="The Broad Institute Genome Sequencing Center for Infectious Disease"/>
            <person name="Wu L."/>
            <person name="Ma J."/>
        </authorList>
    </citation>
    <scope>NUCLEOTIDE SEQUENCE [LARGE SCALE GENOMIC DNA]</scope>
    <source>
        <strain evidence="2">CGMCC 1.16305</strain>
    </source>
</reference>
<protein>
    <submittedName>
        <fullName evidence="1">Uncharacterized protein</fullName>
    </submittedName>
</protein>
<evidence type="ECO:0000313" key="1">
    <source>
        <dbReference type="EMBL" id="MFC7394388.1"/>
    </source>
</evidence>
<organism evidence="1 2">
    <name type="scientific">Scopulibacillus cellulosilyticus</name>
    <dbReference type="NCBI Taxonomy" id="2665665"/>
    <lineage>
        <taxon>Bacteria</taxon>
        <taxon>Bacillati</taxon>
        <taxon>Bacillota</taxon>
        <taxon>Bacilli</taxon>
        <taxon>Bacillales</taxon>
        <taxon>Sporolactobacillaceae</taxon>
        <taxon>Scopulibacillus</taxon>
    </lineage>
</organism>
<gene>
    <name evidence="1" type="ORF">ACFQRG_15630</name>
</gene>
<comment type="caution">
    <text evidence="1">The sequence shown here is derived from an EMBL/GenBank/DDBJ whole genome shotgun (WGS) entry which is preliminary data.</text>
</comment>
<accession>A0ABW2Q411</accession>
<name>A0ABW2Q411_9BACL</name>
<sequence>MYSTTSYNPESVDSVSLNLTFQLPSNPGDLTFDWKFGTNEDRPTFFNDFFNVLVNGTPIPGFPVTINNAALEPPSPNDICYKLVTPTVQTTAFDLRPFSEQIITVTFEVSDFGDCRVDSAAFIDNLQIQGSEAI</sequence>